<protein>
    <recommendedName>
        <fullName evidence="6">Conjugative transposon membrane protein</fullName>
    </recommendedName>
</protein>
<dbReference type="EMBL" id="NOII01000051">
    <property type="protein sequence ID" value="OYD56105.1"/>
    <property type="molecule type" value="Genomic_DNA"/>
</dbReference>
<feature type="transmembrane region" description="Helical" evidence="2">
    <location>
        <begin position="313"/>
        <end position="334"/>
    </location>
</feature>
<keyword evidence="3" id="KW-0732">Signal</keyword>
<dbReference type="InterPro" id="IPR058112">
    <property type="entry name" value="CD3337_EF1877-like"/>
</dbReference>
<feature type="transmembrane region" description="Helical" evidence="2">
    <location>
        <begin position="346"/>
        <end position="367"/>
    </location>
</feature>
<evidence type="ECO:0000313" key="4">
    <source>
        <dbReference type="EMBL" id="OYD56105.1"/>
    </source>
</evidence>
<feature type="signal peptide" evidence="3">
    <location>
        <begin position="1"/>
        <end position="24"/>
    </location>
</feature>
<feature type="compositionally biased region" description="Basic and acidic residues" evidence="1">
    <location>
        <begin position="561"/>
        <end position="585"/>
    </location>
</feature>
<dbReference type="Proteomes" id="UP000215059">
    <property type="component" value="Unassembled WGS sequence"/>
</dbReference>
<keyword evidence="5" id="KW-1185">Reference proteome</keyword>
<dbReference type="OrthoDB" id="2366309at2"/>
<accession>A0A235F5X6</accession>
<feature type="compositionally biased region" description="Polar residues" evidence="1">
    <location>
        <begin position="586"/>
        <end position="603"/>
    </location>
</feature>
<dbReference type="RefSeq" id="WP_094254131.1">
    <property type="nucleotide sequence ID" value="NZ_JBHLXL010000001.1"/>
</dbReference>
<feature type="compositionally biased region" description="Polar residues" evidence="1">
    <location>
        <begin position="446"/>
        <end position="469"/>
    </location>
</feature>
<evidence type="ECO:0000256" key="1">
    <source>
        <dbReference type="SAM" id="MobiDB-lite"/>
    </source>
</evidence>
<reference evidence="4 5" key="1">
    <citation type="submission" date="2017-07" db="EMBL/GenBank/DDBJ databases">
        <title>Fictibacillus sp. nov. GDSW-R2A3 Genome sequencing and assembly.</title>
        <authorList>
            <person name="Mayilraj S."/>
        </authorList>
    </citation>
    <scope>NUCLEOTIDE SEQUENCE [LARGE SCALE GENOMIC DNA]</scope>
    <source>
        <strain evidence="4 5">GDSW-R2A3</strain>
    </source>
</reference>
<feature type="chain" id="PRO_5012647056" description="Conjugative transposon membrane protein" evidence="3">
    <location>
        <begin position="25"/>
        <end position="603"/>
    </location>
</feature>
<feature type="region of interest" description="Disordered" evidence="1">
    <location>
        <begin position="438"/>
        <end position="490"/>
    </location>
</feature>
<organism evidence="4 5">
    <name type="scientific">Fictibacillus aquaticus</name>
    <dbReference type="NCBI Taxonomy" id="2021314"/>
    <lineage>
        <taxon>Bacteria</taxon>
        <taxon>Bacillati</taxon>
        <taxon>Bacillota</taxon>
        <taxon>Bacilli</taxon>
        <taxon>Bacillales</taxon>
        <taxon>Fictibacillaceae</taxon>
        <taxon>Fictibacillus</taxon>
    </lineage>
</organism>
<evidence type="ECO:0000256" key="3">
    <source>
        <dbReference type="SAM" id="SignalP"/>
    </source>
</evidence>
<evidence type="ECO:0000256" key="2">
    <source>
        <dbReference type="SAM" id="Phobius"/>
    </source>
</evidence>
<dbReference type="AlphaFoldDB" id="A0A235F5X6"/>
<gene>
    <name evidence="4" type="ORF">CGZ90_19295</name>
</gene>
<keyword evidence="2" id="KW-1133">Transmembrane helix</keyword>
<keyword evidence="2" id="KW-0472">Membrane</keyword>
<keyword evidence="2" id="KW-0812">Transmembrane</keyword>
<evidence type="ECO:0000313" key="5">
    <source>
        <dbReference type="Proteomes" id="UP000215059"/>
    </source>
</evidence>
<sequence>MKHPFFFSFLFLLLLLFQSNMVFAEETERKAKERDESAYELMSYADDGWWDVAGRTGSATATTVKNFFWMINIVLSQITMMIVYQLFSLDVVDLTKVAVHEITAGTAGTLTFNFGLFALSMASLGIVVRSYIQQNWQAFFKLLTLILLSLTLLFSIQSKKFNYINLAHGLSTSLENAVMSVNPTLNDEDAFQFKNFDENTAKNVSIAIENKVFDALIYKPYLLLQYGTTQEKKILAEDTDRISNYLKADPRTEEGVKQREEISKDEYTDYDNKNIFAGNGWKQAGYILVMILSTVIQGIVFFFIALIRVMLQFAFIMMLLLAPFMIFISLFPSFEALVGRYLKGTTILILFKSVTMFFVLVATSFISLGYEMTNMSDDIYYRIFIQIMFCVAIVFMYSKRHFVLSMLDGATPNLHKMGASTLNRKSINQASRGVKGAISHFRQPIRKNSPTSNSHSKSKNSPIRGQSGNVHPIRQDETQAGSNARSYKYPNPSKVETAVAMEQNTSQPSFLLSKHRKPQRTKDLTNKTPKSFASGEKENTSRVKSPKGLEKQGIGTMTPSKRNESSARNPYKETKSENKAQRENELTSNKLNQISRLRSSNDE</sequence>
<feature type="transmembrane region" description="Helical" evidence="2">
    <location>
        <begin position="286"/>
        <end position="307"/>
    </location>
</feature>
<feature type="transmembrane region" description="Helical" evidence="2">
    <location>
        <begin position="379"/>
        <end position="397"/>
    </location>
</feature>
<feature type="transmembrane region" description="Helical" evidence="2">
    <location>
        <begin position="110"/>
        <end position="132"/>
    </location>
</feature>
<feature type="transmembrane region" description="Helical" evidence="2">
    <location>
        <begin position="67"/>
        <end position="89"/>
    </location>
</feature>
<dbReference type="NCBIfam" id="NF046089">
    <property type="entry name" value="CD3337_EF1877"/>
    <property type="match status" value="1"/>
</dbReference>
<feature type="transmembrane region" description="Helical" evidence="2">
    <location>
        <begin position="138"/>
        <end position="156"/>
    </location>
</feature>
<feature type="region of interest" description="Disordered" evidence="1">
    <location>
        <begin position="504"/>
        <end position="603"/>
    </location>
</feature>
<evidence type="ECO:0008006" key="6">
    <source>
        <dbReference type="Google" id="ProtNLM"/>
    </source>
</evidence>
<comment type="caution">
    <text evidence="4">The sequence shown here is derived from an EMBL/GenBank/DDBJ whole genome shotgun (WGS) entry which is preliminary data.</text>
</comment>
<name>A0A235F5X6_9BACL</name>
<proteinExistence type="predicted"/>